<dbReference type="Proteomes" id="UP001597169">
    <property type="component" value="Unassembled WGS sequence"/>
</dbReference>
<name>A0ABW3PY26_9BACL</name>
<evidence type="ECO:0000256" key="1">
    <source>
        <dbReference type="ARBA" id="ARBA00004288"/>
    </source>
</evidence>
<evidence type="ECO:0000313" key="5">
    <source>
        <dbReference type="Proteomes" id="UP001597169"/>
    </source>
</evidence>
<evidence type="ECO:0000256" key="2">
    <source>
        <dbReference type="ARBA" id="ARBA00006573"/>
    </source>
</evidence>
<dbReference type="InterPro" id="IPR012610">
    <property type="entry name" value="SASP_SspH"/>
</dbReference>
<accession>A0ABW3PY26</accession>
<dbReference type="Pfam" id="PF08141">
    <property type="entry name" value="SspH"/>
    <property type="match status" value="1"/>
</dbReference>
<sequence length="61" mass="6973">MMNANRAKAIYEAKENIPVKLDGEQPVWIEHVDVENQMATVQISNNPLETHTVRVDRLVES</sequence>
<reference evidence="5" key="1">
    <citation type="journal article" date="2019" name="Int. J. Syst. Evol. Microbiol.">
        <title>The Global Catalogue of Microorganisms (GCM) 10K type strain sequencing project: providing services to taxonomists for standard genome sequencing and annotation.</title>
        <authorList>
            <consortium name="The Broad Institute Genomics Platform"/>
            <consortium name="The Broad Institute Genome Sequencing Center for Infectious Disease"/>
            <person name="Wu L."/>
            <person name="Ma J."/>
        </authorList>
    </citation>
    <scope>NUCLEOTIDE SEQUENCE [LARGE SCALE GENOMIC DNA]</scope>
    <source>
        <strain evidence="5">CCUG 53519</strain>
    </source>
</reference>
<evidence type="ECO:0000313" key="4">
    <source>
        <dbReference type="EMBL" id="MFD1129227.1"/>
    </source>
</evidence>
<evidence type="ECO:0000256" key="3">
    <source>
        <dbReference type="ARBA" id="ARBA00022969"/>
    </source>
</evidence>
<dbReference type="NCBIfam" id="TIGR02861">
    <property type="entry name" value="SASP_H"/>
    <property type="match status" value="1"/>
</dbReference>
<keyword evidence="5" id="KW-1185">Reference proteome</keyword>
<comment type="caution">
    <text evidence="4">The sequence shown here is derived from an EMBL/GenBank/DDBJ whole genome shotgun (WGS) entry which is preliminary data.</text>
</comment>
<proteinExistence type="inferred from homology"/>
<keyword evidence="3" id="KW-0749">Sporulation</keyword>
<protein>
    <submittedName>
        <fullName evidence="4">H-type small acid-soluble spore protein</fullName>
    </submittedName>
</protein>
<organism evidence="4 5">
    <name type="scientific">Paenibacillus provencensis</name>
    <dbReference type="NCBI Taxonomy" id="441151"/>
    <lineage>
        <taxon>Bacteria</taxon>
        <taxon>Bacillati</taxon>
        <taxon>Bacillota</taxon>
        <taxon>Bacilli</taxon>
        <taxon>Bacillales</taxon>
        <taxon>Paenibacillaceae</taxon>
        <taxon>Paenibacillus</taxon>
    </lineage>
</organism>
<gene>
    <name evidence="4" type="ORF">ACFQ3J_13715</name>
</gene>
<dbReference type="RefSeq" id="WP_379293006.1">
    <property type="nucleotide sequence ID" value="NZ_JBHTKX010000001.1"/>
</dbReference>
<comment type="subcellular location">
    <subcellularLocation>
        <location evidence="1">Spore core</location>
    </subcellularLocation>
</comment>
<comment type="similarity">
    <text evidence="2">Belongs to the SspH family.</text>
</comment>
<dbReference type="EMBL" id="JBHTKX010000001">
    <property type="protein sequence ID" value="MFD1129227.1"/>
    <property type="molecule type" value="Genomic_DNA"/>
</dbReference>